<protein>
    <submittedName>
        <fullName evidence="4">Glutaredoxin</fullName>
    </submittedName>
</protein>
<feature type="signal peptide" evidence="2">
    <location>
        <begin position="1"/>
        <end position="34"/>
    </location>
</feature>
<feature type="domain" description="Glutaredoxin" evidence="3">
    <location>
        <begin position="46"/>
        <end position="112"/>
    </location>
</feature>
<feature type="transmembrane region" description="Helical" evidence="1">
    <location>
        <begin position="300"/>
        <end position="328"/>
    </location>
</feature>
<dbReference type="InterPro" id="IPR011767">
    <property type="entry name" value="GLR_AS"/>
</dbReference>
<dbReference type="OrthoDB" id="9798180at2"/>
<dbReference type="SUPFAM" id="SSF52833">
    <property type="entry name" value="Thioredoxin-like"/>
    <property type="match status" value="1"/>
</dbReference>
<organism evidence="4">
    <name type="scientific">Accumulibacter regalis</name>
    <dbReference type="NCBI Taxonomy" id="522306"/>
    <lineage>
        <taxon>Bacteria</taxon>
        <taxon>Pseudomonadati</taxon>
        <taxon>Pseudomonadota</taxon>
        <taxon>Betaproteobacteria</taxon>
        <taxon>Candidatus Accumulibacter</taxon>
    </lineage>
</organism>
<dbReference type="Pfam" id="PF00462">
    <property type="entry name" value="Glutaredoxin"/>
    <property type="match status" value="1"/>
</dbReference>
<sequence precursor="true">MRQSSSLARSCFPVIHLLGAILWLTALCAGQAIAAAEAEGSVLPEIEVFVREGCPHCEAAKRFLADLERERPGLRVTLVDIRRDPDALARLDELSRNAGITQPGVPTIRIGAALIVGFDTPATTGAQIRAALDQARFPVAAGETCGLAEAGECKPAAGDSVDIPFVGRQIGVNDLGLPLFTIIIGLLDGFNPCSMWVLILMISMLASLGDRRRMLAIAGTFVAIEGVAYFAFMAAWLNVFLLIGLSRISEIVIALLAIIAGAINLKDFVAFGRAITLSIPAAAKPGIYARLRAILRADRLWPALLGTAVLAVLVQIVELLCTSGFPALYTRILTLRQLDNASYYGYLLLYNLMYMLDDMVILGVGVATLSQRRLQENEGRLLKLLAGLVMLGLGVYLLIPASA</sequence>
<dbReference type="STRING" id="522306.CAP2UW1_4228"/>
<keyword evidence="1" id="KW-1133">Transmembrane helix</keyword>
<feature type="transmembrane region" description="Helical" evidence="1">
    <location>
        <begin position="214"/>
        <end position="233"/>
    </location>
</feature>
<keyword evidence="1" id="KW-0472">Membrane</keyword>
<evidence type="ECO:0000256" key="1">
    <source>
        <dbReference type="SAM" id="Phobius"/>
    </source>
</evidence>
<feature type="chain" id="PRO_5002983727" evidence="2">
    <location>
        <begin position="35"/>
        <end position="403"/>
    </location>
</feature>
<accession>C7RPH2</accession>
<reference evidence="4" key="1">
    <citation type="submission" date="2009-08" db="EMBL/GenBank/DDBJ databases">
        <authorList>
            <consortium name="US DOE Joint Genome Institute"/>
            <person name="Lucas S."/>
            <person name="Copeland A."/>
            <person name="Lapidus A."/>
            <person name="Glavina del Rio T."/>
            <person name="Dalin E."/>
            <person name="Tice H."/>
            <person name="Bruce D."/>
            <person name="Barry K."/>
            <person name="Pitluck S."/>
            <person name="Lowry S."/>
            <person name="Larimer F."/>
            <person name="Land M."/>
            <person name="Hauser L."/>
            <person name="Kyrpides N."/>
            <person name="Ivanova N."/>
            <person name="McMahon K.D."/>
            <person name="Hugenholtz P."/>
        </authorList>
    </citation>
    <scope>NUCLEOTIDE SEQUENCE</scope>
    <source>
        <strain evidence="4">UW-1</strain>
    </source>
</reference>
<dbReference type="Gene3D" id="3.40.30.10">
    <property type="entry name" value="Glutaredoxin"/>
    <property type="match status" value="1"/>
</dbReference>
<dbReference type="CDD" id="cd02976">
    <property type="entry name" value="NrdH"/>
    <property type="match status" value="1"/>
</dbReference>
<dbReference type="HOGENOM" id="CLU_046133_0_0_4"/>
<dbReference type="eggNOG" id="COG0695">
    <property type="taxonomic scope" value="Bacteria"/>
</dbReference>
<gene>
    <name evidence="4" type="ordered locus">CAP2UW1_4228</name>
</gene>
<feature type="transmembrane region" description="Helical" evidence="1">
    <location>
        <begin position="175"/>
        <end position="202"/>
    </location>
</feature>
<evidence type="ECO:0000256" key="2">
    <source>
        <dbReference type="SAM" id="SignalP"/>
    </source>
</evidence>
<evidence type="ECO:0000259" key="3">
    <source>
        <dbReference type="Pfam" id="PF00462"/>
    </source>
</evidence>
<proteinExistence type="predicted"/>
<feature type="transmembrane region" description="Helical" evidence="1">
    <location>
        <begin position="239"/>
        <end position="263"/>
    </location>
</feature>
<dbReference type="KEGG" id="app:CAP2UW1_4228"/>
<dbReference type="InterPro" id="IPR002109">
    <property type="entry name" value="Glutaredoxin"/>
</dbReference>
<dbReference type="AlphaFoldDB" id="C7RPH2"/>
<feature type="transmembrane region" description="Helical" evidence="1">
    <location>
        <begin position="381"/>
        <end position="399"/>
    </location>
</feature>
<reference evidence="4" key="2">
    <citation type="submission" date="2009-09" db="EMBL/GenBank/DDBJ databases">
        <title>Complete sequence of chromosome of Candidatus Accumulibacter phosphatis clade IIA str. UW-1.</title>
        <authorList>
            <consortium name="US DOE Joint Genome Institute"/>
            <person name="Martin H.G."/>
            <person name="Ivanova N."/>
            <person name="Kunin V."/>
            <person name="Warnecke F."/>
            <person name="Barry K."/>
            <person name="He S."/>
            <person name="Salamov A."/>
            <person name="Szeto E."/>
            <person name="Dalin E."/>
            <person name="Pangilinan J.L."/>
            <person name="Lapidus A."/>
            <person name="Lowry S."/>
            <person name="Kyrpides N.C."/>
            <person name="McMahon K.D."/>
            <person name="Hugenholtz P."/>
        </authorList>
    </citation>
    <scope>NUCLEOTIDE SEQUENCE [LARGE SCALE GENOMIC DNA]</scope>
    <source>
        <strain evidence="4">UW-1</strain>
    </source>
</reference>
<keyword evidence="1" id="KW-0812">Transmembrane</keyword>
<dbReference type="PROSITE" id="PS51354">
    <property type="entry name" value="GLUTAREDOXIN_2"/>
    <property type="match status" value="1"/>
</dbReference>
<name>C7RPH2_ACCRE</name>
<dbReference type="PROSITE" id="PS00195">
    <property type="entry name" value="GLUTAREDOXIN_1"/>
    <property type="match status" value="1"/>
</dbReference>
<feature type="transmembrane region" description="Helical" evidence="1">
    <location>
        <begin position="348"/>
        <end position="369"/>
    </location>
</feature>
<evidence type="ECO:0000313" key="4">
    <source>
        <dbReference type="EMBL" id="ACV37469.1"/>
    </source>
</evidence>
<keyword evidence="2" id="KW-0732">Signal</keyword>
<dbReference type="EMBL" id="CP001715">
    <property type="protein sequence ID" value="ACV37469.1"/>
    <property type="molecule type" value="Genomic_DNA"/>
</dbReference>
<dbReference type="InterPro" id="IPR036249">
    <property type="entry name" value="Thioredoxin-like_sf"/>
</dbReference>